<dbReference type="GO" id="GO:0032991">
    <property type="term" value="C:protein-containing complex"/>
    <property type="evidence" value="ECO:0007669"/>
    <property type="project" value="TreeGrafter"/>
</dbReference>
<feature type="disulfide bond" evidence="8">
    <location>
        <begin position="464"/>
        <end position="473"/>
    </location>
</feature>
<evidence type="ECO:0000256" key="2">
    <source>
        <dbReference type="ARBA" id="ARBA00022536"/>
    </source>
</evidence>
<dbReference type="SMART" id="SM00181">
    <property type="entry name" value="EGF"/>
    <property type="match status" value="7"/>
</dbReference>
<dbReference type="SMART" id="SM00051">
    <property type="entry name" value="DSL"/>
    <property type="match status" value="1"/>
</dbReference>
<feature type="domain" description="EGF-like" evidence="11">
    <location>
        <begin position="438"/>
        <end position="474"/>
    </location>
</feature>
<sequence>MKIFQALIISVSLLWNATGDFTLSFQFHRYSNPSDRDVNGNCCDTAQRVICGSCDTHFKSLCLRNGGTSHSQTGQCIPGTVLSPGGVGGSSVNFSAHIGVISNPFGYNKSGSILQSGFQLYLEVWDDDQFSVDDLIDRIVFNISNHTSSQISHTAIGVFSRVSLLSSYRLLCSVNYYGFDCSVLCIPYNDDTNGHYTCNSTTGAKKCREGWQNVTNNCTNVACNLVCQSPGGTCTHNGTCQCTIGWSGDGCDIPQCIEGCHPQGGYCTEPYQCLCYNNWNGSLCNESFCTVNCSSIGGQCLVPDQCTCFAGYTGPACEIDLLPCDHQMPCFNGGHCSHTESPGEYVCSCQVGYMGMNCEVNIDVCATQPCLNNGTCINEDPGNYSCICSAGWTGKSCHFSIEYCESNPCINNGTCVNLPNAYYCNCSSQYEGLNCELAVNACLPDPCQNNSTCINHVTSYSCECNEGFTGHDCESIISSSYTTASLPSPSANPPTTTIDTTTSQTIVGPIVGGIVGSLFLTILLITAFVAVSVIASCFKKRKMRNHKEIHTSDAMDNVATITPLPNPSYAVIQRAYGDNDEDLYI</sequence>
<dbReference type="GO" id="GO:0005509">
    <property type="term" value="F:calcium ion binding"/>
    <property type="evidence" value="ECO:0007669"/>
    <property type="project" value="InterPro"/>
</dbReference>
<dbReference type="Gene3D" id="2.60.40.3510">
    <property type="match status" value="1"/>
</dbReference>
<feature type="chain" id="PRO_5010865946" description="EGF-like domain-containing protein" evidence="10">
    <location>
        <begin position="20"/>
        <end position="585"/>
    </location>
</feature>
<dbReference type="Pfam" id="PF00008">
    <property type="entry name" value="EGF"/>
    <property type="match status" value="3"/>
</dbReference>
<keyword evidence="13" id="KW-1185">Reference proteome</keyword>
<dbReference type="InParanoid" id="A0A1X7TRG8"/>
<reference evidence="13" key="1">
    <citation type="journal article" date="2010" name="Nature">
        <title>The Amphimedon queenslandica genome and the evolution of animal complexity.</title>
        <authorList>
            <person name="Srivastava M."/>
            <person name="Simakov O."/>
            <person name="Chapman J."/>
            <person name="Fahey B."/>
            <person name="Gauthier M.E."/>
            <person name="Mitros T."/>
            <person name="Richards G.S."/>
            <person name="Conaco C."/>
            <person name="Dacre M."/>
            <person name="Hellsten U."/>
            <person name="Larroux C."/>
            <person name="Putnam N.H."/>
            <person name="Stanke M."/>
            <person name="Adamska M."/>
            <person name="Darling A."/>
            <person name="Degnan S.M."/>
            <person name="Oakley T.H."/>
            <person name="Plachetzki D.C."/>
            <person name="Zhai Y."/>
            <person name="Adamski M."/>
            <person name="Calcino A."/>
            <person name="Cummins S.F."/>
            <person name="Goodstein D.M."/>
            <person name="Harris C."/>
            <person name="Jackson D.J."/>
            <person name="Leys S.P."/>
            <person name="Shu S."/>
            <person name="Woodcroft B.J."/>
            <person name="Vervoort M."/>
            <person name="Kosik K.S."/>
            <person name="Manning G."/>
            <person name="Degnan B.M."/>
            <person name="Rokhsar D.S."/>
        </authorList>
    </citation>
    <scope>NUCLEOTIDE SEQUENCE [LARGE SCALE GENOMIC DNA]</scope>
</reference>
<keyword evidence="9" id="KW-1133">Transmembrane helix</keyword>
<feature type="disulfide bond" evidence="8">
    <location>
        <begin position="330"/>
        <end position="347"/>
    </location>
</feature>
<dbReference type="GO" id="GO:0007154">
    <property type="term" value="P:cell communication"/>
    <property type="evidence" value="ECO:0007669"/>
    <property type="project" value="InterPro"/>
</dbReference>
<dbReference type="Pfam" id="PF01414">
    <property type="entry name" value="DSL"/>
    <property type="match status" value="1"/>
</dbReference>
<dbReference type="InterPro" id="IPR001881">
    <property type="entry name" value="EGF-like_Ca-bd_dom"/>
</dbReference>
<dbReference type="InterPro" id="IPR051022">
    <property type="entry name" value="Notch_Cell-Fate_Det"/>
</dbReference>
<reference evidence="12" key="2">
    <citation type="submission" date="2017-05" db="UniProtKB">
        <authorList>
            <consortium name="EnsemblMetazoa"/>
        </authorList>
    </citation>
    <scope>IDENTIFICATION</scope>
</reference>
<dbReference type="PROSITE" id="PS50026">
    <property type="entry name" value="EGF_3"/>
    <property type="match status" value="6"/>
</dbReference>
<dbReference type="Gene3D" id="2.10.25.140">
    <property type="match status" value="1"/>
</dbReference>
<dbReference type="EnsemblMetazoa" id="XM_020002618.1">
    <property type="protein sequence ID" value="XP_019858177.1"/>
    <property type="gene ID" value="GeneID_100638185"/>
</dbReference>
<feature type="disulfide bond" evidence="8">
    <location>
        <begin position="426"/>
        <end position="435"/>
    </location>
</feature>
<dbReference type="InterPro" id="IPR009030">
    <property type="entry name" value="Growth_fac_rcpt_cys_sf"/>
</dbReference>
<feature type="signal peptide" evidence="10">
    <location>
        <begin position="1"/>
        <end position="19"/>
    </location>
</feature>
<dbReference type="SUPFAM" id="SSF57184">
    <property type="entry name" value="Growth factor receptor domain"/>
    <property type="match status" value="1"/>
</dbReference>
<dbReference type="GO" id="GO:0005886">
    <property type="term" value="C:plasma membrane"/>
    <property type="evidence" value="ECO:0007669"/>
    <property type="project" value="TreeGrafter"/>
</dbReference>
<evidence type="ECO:0000256" key="3">
    <source>
        <dbReference type="ARBA" id="ARBA00022729"/>
    </source>
</evidence>
<feature type="domain" description="EGF-like" evidence="11">
    <location>
        <begin position="285"/>
        <end position="318"/>
    </location>
</feature>
<evidence type="ECO:0000256" key="1">
    <source>
        <dbReference type="ARBA" id="ARBA00022473"/>
    </source>
</evidence>
<keyword evidence="2 8" id="KW-0245">EGF-like domain</keyword>
<dbReference type="EnsemblMetazoa" id="Aqu2.1.17534_001">
    <property type="protein sequence ID" value="Aqu2.1.17534_001"/>
    <property type="gene ID" value="Aqu2.1.17534"/>
</dbReference>
<dbReference type="PANTHER" id="PTHR24049:SF22">
    <property type="entry name" value="DROSOPHILA CRUMBS HOMOLOG"/>
    <property type="match status" value="1"/>
</dbReference>
<keyword evidence="4" id="KW-0677">Repeat</keyword>
<dbReference type="SUPFAM" id="SSF57196">
    <property type="entry name" value="EGF/Laminin"/>
    <property type="match status" value="1"/>
</dbReference>
<dbReference type="OrthoDB" id="283575at2759"/>
<keyword evidence="6 8" id="KW-1015">Disulfide bond</keyword>
<keyword evidence="1" id="KW-0217">Developmental protein</keyword>
<evidence type="ECO:0000259" key="11">
    <source>
        <dbReference type="PROSITE" id="PS50026"/>
    </source>
</evidence>
<keyword evidence="9" id="KW-0472">Membrane</keyword>
<evidence type="ECO:0000256" key="6">
    <source>
        <dbReference type="ARBA" id="ARBA00023157"/>
    </source>
</evidence>
<name>A0A1X7TRG8_AMPQE</name>
<comment type="caution">
    <text evidence="8">Lacks conserved residue(s) required for the propagation of feature annotation.</text>
</comment>
<dbReference type="InterPro" id="IPR000152">
    <property type="entry name" value="EGF-type_Asp/Asn_hydroxyl_site"/>
</dbReference>
<feature type="domain" description="EGF-like" evidence="11">
    <location>
        <begin position="400"/>
        <end position="436"/>
    </location>
</feature>
<keyword evidence="3 10" id="KW-0732">Signal</keyword>
<dbReference type="SMART" id="SM00179">
    <property type="entry name" value="EGF_CA"/>
    <property type="match status" value="4"/>
</dbReference>
<dbReference type="KEGG" id="aqu:100638185"/>
<dbReference type="AlphaFoldDB" id="A0A1X7TRG8"/>
<dbReference type="CDD" id="cd00054">
    <property type="entry name" value="EGF_CA"/>
    <property type="match status" value="4"/>
</dbReference>
<dbReference type="GO" id="GO:0045197">
    <property type="term" value="P:establishment or maintenance of epithelial cell apical/basal polarity"/>
    <property type="evidence" value="ECO:0007669"/>
    <property type="project" value="TreeGrafter"/>
</dbReference>
<keyword evidence="5" id="KW-0221">Differentiation</keyword>
<keyword evidence="7" id="KW-0325">Glycoprotein</keyword>
<evidence type="ECO:0000256" key="4">
    <source>
        <dbReference type="ARBA" id="ARBA00022737"/>
    </source>
</evidence>
<keyword evidence="9" id="KW-0812">Transmembrane</keyword>
<organism evidence="12">
    <name type="scientific">Amphimedon queenslandica</name>
    <name type="common">Sponge</name>
    <dbReference type="NCBI Taxonomy" id="400682"/>
    <lineage>
        <taxon>Eukaryota</taxon>
        <taxon>Metazoa</taxon>
        <taxon>Porifera</taxon>
        <taxon>Demospongiae</taxon>
        <taxon>Heteroscleromorpha</taxon>
        <taxon>Haplosclerida</taxon>
        <taxon>Niphatidae</taxon>
        <taxon>Amphimedon</taxon>
    </lineage>
</organism>
<feature type="domain" description="EGF-like" evidence="11">
    <location>
        <begin position="219"/>
        <end position="252"/>
    </location>
</feature>
<feature type="domain" description="EGF-like" evidence="11">
    <location>
        <begin position="320"/>
        <end position="359"/>
    </location>
</feature>
<dbReference type="InterPro" id="IPR001774">
    <property type="entry name" value="DSL"/>
</dbReference>
<feature type="disulfide bond" evidence="8">
    <location>
        <begin position="308"/>
        <end position="317"/>
    </location>
</feature>
<dbReference type="PROSITE" id="PS00010">
    <property type="entry name" value="ASX_HYDROXYL"/>
    <property type="match status" value="2"/>
</dbReference>
<evidence type="ECO:0000256" key="8">
    <source>
        <dbReference type="PROSITE-ProRule" id="PRU00076"/>
    </source>
</evidence>
<dbReference type="STRING" id="400682.A0A1X7TRG8"/>
<accession>A0A1X7TRG8</accession>
<evidence type="ECO:0000256" key="7">
    <source>
        <dbReference type="ARBA" id="ARBA00023180"/>
    </source>
</evidence>
<feature type="domain" description="EGF-like" evidence="11">
    <location>
        <begin position="361"/>
        <end position="398"/>
    </location>
</feature>
<protein>
    <recommendedName>
        <fullName evidence="11">EGF-like domain-containing protein</fullName>
    </recommendedName>
</protein>
<dbReference type="PROSITE" id="PS00022">
    <property type="entry name" value="EGF_1"/>
    <property type="match status" value="6"/>
</dbReference>
<dbReference type="PANTHER" id="PTHR24049">
    <property type="entry name" value="CRUMBS FAMILY MEMBER"/>
    <property type="match status" value="1"/>
</dbReference>
<evidence type="ECO:0000313" key="13">
    <source>
        <dbReference type="Proteomes" id="UP000007879"/>
    </source>
</evidence>
<dbReference type="eggNOG" id="KOG1217">
    <property type="taxonomic scope" value="Eukaryota"/>
</dbReference>
<dbReference type="FunFam" id="2.10.25.10:FF:000472">
    <property type="entry name" value="Uncharacterized protein, isoform A"/>
    <property type="match status" value="1"/>
</dbReference>
<dbReference type="InterPro" id="IPR000742">
    <property type="entry name" value="EGF"/>
</dbReference>
<evidence type="ECO:0000256" key="9">
    <source>
        <dbReference type="SAM" id="Phobius"/>
    </source>
</evidence>
<dbReference type="PROSITE" id="PS01186">
    <property type="entry name" value="EGF_2"/>
    <property type="match status" value="5"/>
</dbReference>
<feature type="disulfide bond" evidence="8">
    <location>
        <begin position="242"/>
        <end position="251"/>
    </location>
</feature>
<evidence type="ECO:0000256" key="10">
    <source>
        <dbReference type="SAM" id="SignalP"/>
    </source>
</evidence>
<evidence type="ECO:0000256" key="5">
    <source>
        <dbReference type="ARBA" id="ARBA00022782"/>
    </source>
</evidence>
<feature type="transmembrane region" description="Helical" evidence="9">
    <location>
        <begin position="510"/>
        <end position="538"/>
    </location>
</feature>
<feature type="disulfide bond" evidence="8">
    <location>
        <begin position="349"/>
        <end position="358"/>
    </location>
</feature>
<dbReference type="Proteomes" id="UP000007879">
    <property type="component" value="Unassembled WGS sequence"/>
</dbReference>
<evidence type="ECO:0000313" key="12">
    <source>
        <dbReference type="EnsemblMetazoa" id="Aqu2.1.17534_001"/>
    </source>
</evidence>
<proteinExistence type="predicted"/>
<gene>
    <name evidence="12" type="primary">100638185</name>
</gene>
<dbReference type="Gene3D" id="2.10.25.10">
    <property type="entry name" value="Laminin"/>
    <property type="match status" value="6"/>
</dbReference>
<feature type="disulfide bond" evidence="8">
    <location>
        <begin position="388"/>
        <end position="397"/>
    </location>
</feature>
<dbReference type="GO" id="GO:0030154">
    <property type="term" value="P:cell differentiation"/>
    <property type="evidence" value="ECO:0007669"/>
    <property type="project" value="UniProtKB-KW"/>
</dbReference>
<dbReference type="GO" id="GO:0007157">
    <property type="term" value="P:heterophilic cell-cell adhesion via plasma membrane cell adhesion molecules"/>
    <property type="evidence" value="ECO:0007669"/>
    <property type="project" value="TreeGrafter"/>
</dbReference>
<dbReference type="FunFam" id="2.10.25.10:FF:000066">
    <property type="entry name" value="FAT atypical cadherin 4"/>
    <property type="match status" value="2"/>
</dbReference>